<reference evidence="3" key="2">
    <citation type="journal article" date="2021" name="PeerJ">
        <title>Extensive microbial diversity within the chicken gut microbiome revealed by metagenomics and culture.</title>
        <authorList>
            <person name="Gilroy R."/>
            <person name="Ravi A."/>
            <person name="Getino M."/>
            <person name="Pursley I."/>
            <person name="Horton D.L."/>
            <person name="Alikhan N.F."/>
            <person name="Baker D."/>
            <person name="Gharbi K."/>
            <person name="Hall N."/>
            <person name="Watson M."/>
            <person name="Adriaenssens E.M."/>
            <person name="Foster-Nyarko E."/>
            <person name="Jarju S."/>
            <person name="Secka A."/>
            <person name="Antonio M."/>
            <person name="Oren A."/>
            <person name="Chaudhuri R.R."/>
            <person name="La Ragione R."/>
            <person name="Hildebrand F."/>
            <person name="Pallen M.J."/>
        </authorList>
    </citation>
    <scope>NUCLEOTIDE SEQUENCE</scope>
    <source>
        <strain evidence="3">2889</strain>
    </source>
</reference>
<keyword evidence="1" id="KW-0677">Repeat</keyword>
<dbReference type="EMBL" id="JADIMZ010000150">
    <property type="protein sequence ID" value="MBO8433569.1"/>
    <property type="molecule type" value="Genomic_DNA"/>
</dbReference>
<feature type="domain" description="Fibronectin type-III" evidence="2">
    <location>
        <begin position="216"/>
        <end position="305"/>
    </location>
</feature>
<protein>
    <submittedName>
        <fullName evidence="3">Fibronectin type III domain-containing protein</fullName>
    </submittedName>
</protein>
<feature type="non-terminal residue" evidence="3">
    <location>
        <position position="1"/>
    </location>
</feature>
<name>A0A9D9DTB0_9BACT</name>
<gene>
    <name evidence="3" type="ORF">IAB08_09820</name>
</gene>
<evidence type="ECO:0000259" key="2">
    <source>
        <dbReference type="PROSITE" id="PS50853"/>
    </source>
</evidence>
<comment type="caution">
    <text evidence="3">The sequence shown here is derived from an EMBL/GenBank/DDBJ whole genome shotgun (WGS) entry which is preliminary data.</text>
</comment>
<organism evidence="3 4">
    <name type="scientific">Candidatus Pullibacteroides excrementavium</name>
    <dbReference type="NCBI Taxonomy" id="2840905"/>
    <lineage>
        <taxon>Bacteria</taxon>
        <taxon>Pseudomonadati</taxon>
        <taxon>Bacteroidota</taxon>
        <taxon>Bacteroidia</taxon>
        <taxon>Bacteroidales</taxon>
        <taxon>Candidatus Pullibacteroides</taxon>
    </lineage>
</organism>
<feature type="domain" description="Fibronectin type-III" evidence="2">
    <location>
        <begin position="120"/>
        <end position="211"/>
    </location>
</feature>
<dbReference type="SMART" id="SM00060">
    <property type="entry name" value="FN3"/>
    <property type="match status" value="2"/>
</dbReference>
<evidence type="ECO:0000313" key="4">
    <source>
        <dbReference type="Proteomes" id="UP000823612"/>
    </source>
</evidence>
<dbReference type="PANTHER" id="PTHR46708:SF2">
    <property type="entry name" value="FIBRONECTIN TYPE-III DOMAIN-CONTAINING PROTEIN"/>
    <property type="match status" value="1"/>
</dbReference>
<dbReference type="InterPro" id="IPR013783">
    <property type="entry name" value="Ig-like_fold"/>
</dbReference>
<dbReference type="Proteomes" id="UP000823612">
    <property type="component" value="Unassembled WGS sequence"/>
</dbReference>
<feature type="domain" description="Fibronectin type-III" evidence="2">
    <location>
        <begin position="28"/>
        <end position="117"/>
    </location>
</feature>
<dbReference type="Gene3D" id="2.60.40.10">
    <property type="entry name" value="Immunoglobulins"/>
    <property type="match status" value="2"/>
</dbReference>
<dbReference type="InterPro" id="IPR050991">
    <property type="entry name" value="ECM_Regulatory_Proteins"/>
</dbReference>
<dbReference type="PANTHER" id="PTHR46708">
    <property type="entry name" value="TENASCIN"/>
    <property type="match status" value="1"/>
</dbReference>
<evidence type="ECO:0000256" key="1">
    <source>
        <dbReference type="ARBA" id="ARBA00022737"/>
    </source>
</evidence>
<evidence type="ECO:0000313" key="3">
    <source>
        <dbReference type="EMBL" id="MBO8433569.1"/>
    </source>
</evidence>
<sequence>KSDETLMTDNAIFLDSISVIWLDLACPAPTNLRSTGRTETSINLSWQGEATEFAVVYMQRNTEESLSDTLYTEDNTCSLTGLEPASSYAIHVFGFCGADRTFPTESSNTIYINTQTPCYAPTDLEVLDVTWQSVRLAVNSQTTNKEMNIWAQDTNRYPTVNYSIAYTKDTTTFTSLYEVLNIPYYARTRAICAPGDTSEWSNTVEFTTPPVPVCGTPSNLAAEVDYDNLTADLTWTPGENNQYAYVFYREASTSQFDTTMAQEPDHFTLRNLRANTSYVWRLMGYCDNMLYSEDVESTFSTTPSANESVLGFGRALKVRAYQGQIIVENPSHLFIKALQLYTPEGKAMGYYDVNSTENVFVRTAAKSQILLVKVFGENGNQATFKVLVW</sequence>
<dbReference type="SUPFAM" id="SSF49265">
    <property type="entry name" value="Fibronectin type III"/>
    <property type="match status" value="3"/>
</dbReference>
<proteinExistence type="predicted"/>
<dbReference type="Pfam" id="PF00041">
    <property type="entry name" value="fn3"/>
    <property type="match status" value="1"/>
</dbReference>
<reference evidence="3" key="1">
    <citation type="submission" date="2020-10" db="EMBL/GenBank/DDBJ databases">
        <authorList>
            <person name="Gilroy R."/>
        </authorList>
    </citation>
    <scope>NUCLEOTIDE SEQUENCE</scope>
    <source>
        <strain evidence="3">2889</strain>
    </source>
</reference>
<accession>A0A9D9DTB0</accession>
<dbReference type="CDD" id="cd00063">
    <property type="entry name" value="FN3"/>
    <property type="match status" value="1"/>
</dbReference>
<dbReference type="AlphaFoldDB" id="A0A9D9DTB0"/>
<dbReference type="InterPro" id="IPR036116">
    <property type="entry name" value="FN3_sf"/>
</dbReference>
<dbReference type="InterPro" id="IPR003961">
    <property type="entry name" value="FN3_dom"/>
</dbReference>
<dbReference type="PROSITE" id="PS50853">
    <property type="entry name" value="FN3"/>
    <property type="match status" value="3"/>
</dbReference>